<keyword evidence="1" id="KW-0732">Signal</keyword>
<sequence length="104" mass="12678">MFLKIINAKFIIFVLFMLNGCCFSSASYENFAYKRDIEMQYVVSDYNRYRSVYDENKYIYKFSSYKDPRCIYAFFTNRDDKPEKVIEWKVLSGKEYCKETFVCR</sequence>
<proteinExistence type="predicted"/>
<protein>
    <recommendedName>
        <fullName evidence="4">Lipoprotein</fullName>
    </recommendedName>
</protein>
<accession>A0A6G5QJ72</accession>
<feature type="signal peptide" evidence="1">
    <location>
        <begin position="1"/>
        <end position="26"/>
    </location>
</feature>
<dbReference type="AlphaFoldDB" id="A0A6G5QJ72"/>
<dbReference type="EMBL" id="CP012542">
    <property type="protein sequence ID" value="QCD45669.1"/>
    <property type="molecule type" value="Genomic_DNA"/>
</dbReference>
<dbReference type="RefSeq" id="WP_171994304.1">
    <property type="nucleotide sequence ID" value="NZ_CP012542.1"/>
</dbReference>
<organism evidence="2 3">
    <name type="scientific">Campylobacter mucosalis CCUG 21559</name>
    <dbReference type="NCBI Taxonomy" id="1032067"/>
    <lineage>
        <taxon>Bacteria</taxon>
        <taxon>Pseudomonadati</taxon>
        <taxon>Campylobacterota</taxon>
        <taxon>Epsilonproteobacteria</taxon>
        <taxon>Campylobacterales</taxon>
        <taxon>Campylobacteraceae</taxon>
        <taxon>Campylobacter</taxon>
    </lineage>
</organism>
<keyword evidence="3" id="KW-1185">Reference proteome</keyword>
<evidence type="ECO:0000313" key="3">
    <source>
        <dbReference type="Proteomes" id="UP000503264"/>
    </source>
</evidence>
<evidence type="ECO:0000256" key="1">
    <source>
        <dbReference type="SAM" id="SignalP"/>
    </source>
</evidence>
<reference evidence="2 3" key="1">
    <citation type="submission" date="2016-07" db="EMBL/GenBank/DDBJ databases">
        <title>Comparative genomics of the Campylobacter concisus group.</title>
        <authorList>
            <person name="Miller W.G."/>
            <person name="Yee E."/>
            <person name="Chapman M.H."/>
            <person name="Huynh S."/>
            <person name="Bono J.L."/>
            <person name="On S.L.W."/>
            <person name="StLeger J."/>
            <person name="Foster G."/>
            <person name="Parker C.T."/>
        </authorList>
    </citation>
    <scope>NUCLEOTIDE SEQUENCE [LARGE SCALE GENOMIC DNA]</scope>
    <source>
        <strain evidence="2 3">CCUG 21559</strain>
    </source>
</reference>
<dbReference type="Proteomes" id="UP000503264">
    <property type="component" value="Chromosome"/>
</dbReference>
<gene>
    <name evidence="2" type="ORF">CMUC_1928</name>
</gene>
<name>A0A6G5QJ72_9BACT</name>
<evidence type="ECO:0008006" key="4">
    <source>
        <dbReference type="Google" id="ProtNLM"/>
    </source>
</evidence>
<evidence type="ECO:0000313" key="2">
    <source>
        <dbReference type="EMBL" id="QCD45669.1"/>
    </source>
</evidence>
<feature type="chain" id="PRO_5026262420" description="Lipoprotein" evidence="1">
    <location>
        <begin position="27"/>
        <end position="104"/>
    </location>
</feature>